<comment type="caution">
    <text evidence="2">The sequence shown here is derived from an EMBL/GenBank/DDBJ whole genome shotgun (WGS) entry which is preliminary data.</text>
</comment>
<evidence type="ECO:0000313" key="3">
    <source>
        <dbReference type="Proteomes" id="UP001596317"/>
    </source>
</evidence>
<dbReference type="EMBL" id="JBHSWB010000002">
    <property type="protein sequence ID" value="MFC6662540.1"/>
    <property type="molecule type" value="Genomic_DNA"/>
</dbReference>
<feature type="transmembrane region" description="Helical" evidence="1">
    <location>
        <begin position="46"/>
        <end position="63"/>
    </location>
</feature>
<keyword evidence="1" id="KW-1133">Transmembrane helix</keyword>
<organism evidence="2 3">
    <name type="scientific">Deinococcus multiflagellatus</name>
    <dbReference type="NCBI Taxonomy" id="1656887"/>
    <lineage>
        <taxon>Bacteria</taxon>
        <taxon>Thermotogati</taxon>
        <taxon>Deinococcota</taxon>
        <taxon>Deinococci</taxon>
        <taxon>Deinococcales</taxon>
        <taxon>Deinococcaceae</taxon>
        <taxon>Deinococcus</taxon>
    </lineage>
</organism>
<dbReference type="Proteomes" id="UP001596317">
    <property type="component" value="Unassembled WGS sequence"/>
</dbReference>
<feature type="transmembrane region" description="Helical" evidence="1">
    <location>
        <begin position="69"/>
        <end position="90"/>
    </location>
</feature>
<reference evidence="3" key="1">
    <citation type="journal article" date="2019" name="Int. J. Syst. Evol. Microbiol.">
        <title>The Global Catalogue of Microorganisms (GCM) 10K type strain sequencing project: providing services to taxonomists for standard genome sequencing and annotation.</title>
        <authorList>
            <consortium name="The Broad Institute Genomics Platform"/>
            <consortium name="The Broad Institute Genome Sequencing Center for Infectious Disease"/>
            <person name="Wu L."/>
            <person name="Ma J."/>
        </authorList>
    </citation>
    <scope>NUCLEOTIDE SEQUENCE [LARGE SCALE GENOMIC DNA]</scope>
    <source>
        <strain evidence="3">CCUG 63830</strain>
    </source>
</reference>
<keyword evidence="1" id="KW-0812">Transmembrane</keyword>
<sequence>MMLWSLAGSLVLTSIALLLLYTRSWRVTPAAQEVGRHLGLNGRSSVLLLIGSGNGVVLTWPGWTDLQALAAWGVGAAALSLVMVLAWFGWSAWRAEGRNADHS</sequence>
<evidence type="ECO:0000256" key="1">
    <source>
        <dbReference type="SAM" id="Phobius"/>
    </source>
</evidence>
<proteinExistence type="predicted"/>
<keyword evidence="1" id="KW-0472">Membrane</keyword>
<name>A0ABW1ZQQ0_9DEIO</name>
<gene>
    <name evidence="2" type="ORF">ACFP90_21020</name>
</gene>
<keyword evidence="3" id="KW-1185">Reference proteome</keyword>
<dbReference type="RefSeq" id="WP_224610841.1">
    <property type="nucleotide sequence ID" value="NZ_JAIQXV010000016.1"/>
</dbReference>
<evidence type="ECO:0000313" key="2">
    <source>
        <dbReference type="EMBL" id="MFC6662540.1"/>
    </source>
</evidence>
<accession>A0ABW1ZQQ0</accession>
<protein>
    <submittedName>
        <fullName evidence="2">Uncharacterized protein</fullName>
    </submittedName>
</protein>
<feature type="transmembrane region" description="Helical" evidence="1">
    <location>
        <begin position="6"/>
        <end position="25"/>
    </location>
</feature>